<dbReference type="Proteomes" id="UP000003327">
    <property type="component" value="Unassembled WGS sequence"/>
</dbReference>
<protein>
    <submittedName>
        <fullName evidence="1">Uncharacterized protein</fullName>
    </submittedName>
</protein>
<reference evidence="1 2" key="1">
    <citation type="submission" date="2009-09" db="EMBL/GenBank/DDBJ databases">
        <authorList>
            <person name="Weinstock G."/>
            <person name="Sodergren E."/>
            <person name="Clifton S."/>
            <person name="Fulton L."/>
            <person name="Fulton B."/>
            <person name="Courtney L."/>
            <person name="Fronick C."/>
            <person name="Harrison M."/>
            <person name="Strong C."/>
            <person name="Farmer C."/>
            <person name="Delahaunty K."/>
            <person name="Markovic C."/>
            <person name="Hall O."/>
            <person name="Minx P."/>
            <person name="Tomlinson C."/>
            <person name="Mitreva M."/>
            <person name="Nelson J."/>
            <person name="Hou S."/>
            <person name="Wollam A."/>
            <person name="Pepin K.H."/>
            <person name="Johnson M."/>
            <person name="Bhonagiri V."/>
            <person name="Nash W.E."/>
            <person name="Warren W."/>
            <person name="Chinwalla A."/>
            <person name="Mardis E.R."/>
            <person name="Wilson R.K."/>
        </authorList>
    </citation>
    <scope>NUCLEOTIDE SEQUENCE [LARGE SCALE GENOMIC DNA]</scope>
    <source>
        <strain evidence="1 2">F0319</strain>
    </source>
</reference>
<sequence>MIRAVIRFFVIIKCSYTVQKYIFSLNFASVVIDRVVCHRPINTQIALLIAKALDIAADLLLRLQARDKIIMSKRNHSYMERMDKIRKIAAVL</sequence>
<comment type="caution">
    <text evidence="1">The sequence shown here is derived from an EMBL/GenBank/DDBJ whole genome shotgun (WGS) entry which is preliminary data.</text>
</comment>
<keyword evidence="2" id="KW-1185">Reference proteome</keyword>
<name>C9MKD6_9BACT</name>
<dbReference type="InterPro" id="IPR010982">
    <property type="entry name" value="Lambda_DNA-bd_dom_sf"/>
</dbReference>
<dbReference type="Gene3D" id="1.10.260.40">
    <property type="entry name" value="lambda repressor-like DNA-binding domains"/>
    <property type="match status" value="1"/>
</dbReference>
<evidence type="ECO:0000313" key="2">
    <source>
        <dbReference type="Proteomes" id="UP000003327"/>
    </source>
</evidence>
<dbReference type="GO" id="GO:0003677">
    <property type="term" value="F:DNA binding"/>
    <property type="evidence" value="ECO:0007669"/>
    <property type="project" value="InterPro"/>
</dbReference>
<proteinExistence type="predicted"/>
<organism evidence="1 2">
    <name type="scientific">Prevotella veroralis F0319</name>
    <dbReference type="NCBI Taxonomy" id="649761"/>
    <lineage>
        <taxon>Bacteria</taxon>
        <taxon>Pseudomonadati</taxon>
        <taxon>Bacteroidota</taxon>
        <taxon>Bacteroidia</taxon>
        <taxon>Bacteroidales</taxon>
        <taxon>Prevotellaceae</taxon>
        <taxon>Prevotella</taxon>
    </lineage>
</organism>
<accession>C9MKD6</accession>
<dbReference type="EMBL" id="ACVA01000003">
    <property type="protein sequence ID" value="EEX19995.1"/>
    <property type="molecule type" value="Genomic_DNA"/>
</dbReference>
<gene>
    <name evidence="1" type="ORF">HMPREF0973_00054</name>
</gene>
<dbReference type="AlphaFoldDB" id="C9MKD6"/>
<dbReference type="HOGENOM" id="CLU_2603117_0_0_10"/>
<evidence type="ECO:0000313" key="1">
    <source>
        <dbReference type="EMBL" id="EEX19995.1"/>
    </source>
</evidence>